<dbReference type="InterPro" id="IPR001638">
    <property type="entry name" value="Solute-binding_3/MltF_N"/>
</dbReference>
<dbReference type="PANTHER" id="PTHR35936:SF17">
    <property type="entry name" value="ARGININE-BINDING EXTRACELLULAR PROTEIN ARTP"/>
    <property type="match status" value="1"/>
</dbReference>
<organism evidence="3">
    <name type="scientific">freshwater metagenome</name>
    <dbReference type="NCBI Taxonomy" id="449393"/>
    <lineage>
        <taxon>unclassified sequences</taxon>
        <taxon>metagenomes</taxon>
        <taxon>ecological metagenomes</taxon>
    </lineage>
</organism>
<dbReference type="PANTHER" id="PTHR35936">
    <property type="entry name" value="MEMBRANE-BOUND LYTIC MUREIN TRANSGLYCOSYLASE F"/>
    <property type="match status" value="1"/>
</dbReference>
<dbReference type="Gene3D" id="3.40.190.10">
    <property type="entry name" value="Periplasmic binding protein-like II"/>
    <property type="match status" value="2"/>
</dbReference>
<dbReference type="CDD" id="cd13530">
    <property type="entry name" value="PBP2_peptides_like"/>
    <property type="match status" value="1"/>
</dbReference>
<dbReference type="SUPFAM" id="SSF53850">
    <property type="entry name" value="Periplasmic binding protein-like II"/>
    <property type="match status" value="1"/>
</dbReference>
<accession>A0A6J6HIY9</accession>
<feature type="domain" description="Solute-binding protein family 3/N-terminal" evidence="2">
    <location>
        <begin position="27"/>
        <end position="255"/>
    </location>
</feature>
<dbReference type="EMBL" id="CAEZUN010000150">
    <property type="protein sequence ID" value="CAB4608618.1"/>
    <property type="molecule type" value="Genomic_DNA"/>
</dbReference>
<name>A0A6J6HIY9_9ZZZZ</name>
<evidence type="ECO:0000259" key="2">
    <source>
        <dbReference type="SMART" id="SM00062"/>
    </source>
</evidence>
<dbReference type="SMART" id="SM00062">
    <property type="entry name" value="PBPb"/>
    <property type="match status" value="1"/>
</dbReference>
<gene>
    <name evidence="3" type="ORF">UFOPK1826_01124</name>
</gene>
<keyword evidence="1" id="KW-0732">Signal</keyword>
<dbReference type="Pfam" id="PF00497">
    <property type="entry name" value="SBP_bac_3"/>
    <property type="match status" value="1"/>
</dbReference>
<reference evidence="3" key="1">
    <citation type="submission" date="2020-05" db="EMBL/GenBank/DDBJ databases">
        <authorList>
            <person name="Chiriac C."/>
            <person name="Salcher M."/>
            <person name="Ghai R."/>
            <person name="Kavagutti S V."/>
        </authorList>
    </citation>
    <scope>NUCLEOTIDE SEQUENCE</scope>
</reference>
<proteinExistence type="predicted"/>
<evidence type="ECO:0000256" key="1">
    <source>
        <dbReference type="ARBA" id="ARBA00022729"/>
    </source>
</evidence>
<sequence>MVMSALSACSSSSGEMSTLERVKQQGFATYGLEAQYEPFGFRDKSNNIVGFDIDLGNAIGTELGIEMRPVDTGWATVIQTMYDKGFDFILGGMTATAERAKRVDFGVTYAEQASAFLVRADDTLKEQGELGGRKVAAGEGTPSVKMLEDNATQYGIKYDGEIQQFADDATAYEALSIGRIDAYATSYVSLVPLMNKRPGEFKTVMFRPDGWPDFYACMAFRQEDDSFRNAIDDVILKLKKDGTLAKLQIKWFGVEMKTLDTAPKL</sequence>
<protein>
    <submittedName>
        <fullName evidence="3">Unannotated protein</fullName>
    </submittedName>
</protein>
<dbReference type="AlphaFoldDB" id="A0A6J6HIY9"/>
<evidence type="ECO:0000313" key="3">
    <source>
        <dbReference type="EMBL" id="CAB4608618.1"/>
    </source>
</evidence>